<dbReference type="PANTHER" id="PTHR47582">
    <property type="entry name" value="P450, PUTATIVE (EUROFUNG)-RELATED"/>
    <property type="match status" value="1"/>
</dbReference>
<dbReference type="Gene3D" id="1.10.630.10">
    <property type="entry name" value="Cytochrome P450"/>
    <property type="match status" value="1"/>
</dbReference>
<dbReference type="InterPro" id="IPR036396">
    <property type="entry name" value="Cyt_P450_sf"/>
</dbReference>
<dbReference type="InterPro" id="IPR053007">
    <property type="entry name" value="CYP450_monoxygenase_sec-met"/>
</dbReference>
<evidence type="ECO:0000256" key="1">
    <source>
        <dbReference type="ARBA" id="ARBA00001971"/>
    </source>
</evidence>
<gene>
    <name evidence="5" type="ORF">SLS59_005175</name>
</gene>
<comment type="cofactor">
    <cofactor evidence="1">
        <name>heme</name>
        <dbReference type="ChEBI" id="CHEBI:30413"/>
    </cofactor>
</comment>
<sequence length="384" mass="43188">MDEDHIVKRSHRIINTPLLPQNIYGISGIQIDYFDKAIAGLGDGSQIDVWRWIRDTVTLGSFKTFYGPNNPFEKHPDLVNDLWDWEAGNITYMAGFFPSIFARKAVRGLEACVRGFEKYIKADGYKDAYKILQGRNQLHVDMGLTDVHERARLEIGIAFAFNVNVTSTVFWMINHVFSRHETLSKIREEIRNNAIVDGVLSTECLRQSCPRLNSAMRETLRLYMPAVSARFAVEDTILADTWLVRKGSVVQLAGSAIHHDPEVWGPDCDTFNPDRFRYSLSGSKTNPDGTVPEDKAHFVHPAAFRSFGGGTSLCPGRHFAHGEIVGLAGVLLMAFDMIPVGGTAWCPPANVKRLPISAMKPLKELKVELARRKEFEGIKWELKL</sequence>
<dbReference type="Pfam" id="PF00067">
    <property type="entry name" value="p450"/>
    <property type="match status" value="1"/>
</dbReference>
<dbReference type="CDD" id="cd11040">
    <property type="entry name" value="CYP7_CYP8-like"/>
    <property type="match status" value="1"/>
</dbReference>
<dbReference type="PANTHER" id="PTHR47582:SF1">
    <property type="entry name" value="P450, PUTATIVE (EUROFUNG)-RELATED"/>
    <property type="match status" value="1"/>
</dbReference>
<keyword evidence="6" id="KW-1185">Reference proteome</keyword>
<comment type="similarity">
    <text evidence="2">Belongs to the cytochrome P450 family.</text>
</comment>
<comment type="caution">
    <text evidence="5">The sequence shown here is derived from an EMBL/GenBank/DDBJ whole genome shotgun (WGS) entry which is preliminary data.</text>
</comment>
<reference evidence="5 6" key="1">
    <citation type="submission" date="2024-02" db="EMBL/GenBank/DDBJ databases">
        <title>De novo assembly and annotation of 12 fungi associated with fruit tree decline syndrome in Ontario, Canada.</title>
        <authorList>
            <person name="Sulman M."/>
            <person name="Ellouze W."/>
            <person name="Ilyukhin E."/>
        </authorList>
    </citation>
    <scope>NUCLEOTIDE SEQUENCE [LARGE SCALE GENOMIC DNA]</scope>
    <source>
        <strain evidence="5 6">M97-236</strain>
    </source>
</reference>
<evidence type="ECO:0000313" key="6">
    <source>
        <dbReference type="Proteomes" id="UP001521222"/>
    </source>
</evidence>
<evidence type="ECO:0000256" key="3">
    <source>
        <dbReference type="ARBA" id="ARBA00022723"/>
    </source>
</evidence>
<evidence type="ECO:0000256" key="2">
    <source>
        <dbReference type="ARBA" id="ARBA00010617"/>
    </source>
</evidence>
<evidence type="ECO:0008006" key="7">
    <source>
        <dbReference type="Google" id="ProtNLM"/>
    </source>
</evidence>
<protein>
    <recommendedName>
        <fullName evidence="7">Cytochrome P450</fullName>
    </recommendedName>
</protein>
<dbReference type="PRINTS" id="PR00465">
    <property type="entry name" value="EP450IV"/>
</dbReference>
<organism evidence="5 6">
    <name type="scientific">Nothophoma quercina</name>
    <dbReference type="NCBI Taxonomy" id="749835"/>
    <lineage>
        <taxon>Eukaryota</taxon>
        <taxon>Fungi</taxon>
        <taxon>Dikarya</taxon>
        <taxon>Ascomycota</taxon>
        <taxon>Pezizomycotina</taxon>
        <taxon>Dothideomycetes</taxon>
        <taxon>Pleosporomycetidae</taxon>
        <taxon>Pleosporales</taxon>
        <taxon>Pleosporineae</taxon>
        <taxon>Didymellaceae</taxon>
        <taxon>Nothophoma</taxon>
    </lineage>
</organism>
<dbReference type="InterPro" id="IPR001128">
    <property type="entry name" value="Cyt_P450"/>
</dbReference>
<keyword evidence="4" id="KW-0408">Iron</keyword>
<accession>A0ABR3RD11</accession>
<dbReference type="SUPFAM" id="SSF48264">
    <property type="entry name" value="Cytochrome P450"/>
    <property type="match status" value="1"/>
</dbReference>
<dbReference type="Proteomes" id="UP001521222">
    <property type="component" value="Unassembled WGS sequence"/>
</dbReference>
<dbReference type="InterPro" id="IPR002403">
    <property type="entry name" value="Cyt_P450_E_grp-IV"/>
</dbReference>
<evidence type="ECO:0000256" key="4">
    <source>
        <dbReference type="ARBA" id="ARBA00023004"/>
    </source>
</evidence>
<evidence type="ECO:0000313" key="5">
    <source>
        <dbReference type="EMBL" id="KAL1602009.1"/>
    </source>
</evidence>
<dbReference type="EMBL" id="JAKIXB020000015">
    <property type="protein sequence ID" value="KAL1602009.1"/>
    <property type="molecule type" value="Genomic_DNA"/>
</dbReference>
<keyword evidence="3" id="KW-0479">Metal-binding</keyword>
<name>A0ABR3RD11_9PLEO</name>
<proteinExistence type="inferred from homology"/>